<evidence type="ECO:0000313" key="3">
    <source>
        <dbReference type="Proteomes" id="UP001392437"/>
    </source>
</evidence>
<comment type="caution">
    <text evidence="2">The sequence shown here is derived from an EMBL/GenBank/DDBJ whole genome shotgun (WGS) entry which is preliminary data.</text>
</comment>
<feature type="domain" description="Heterokaryon incompatibility" evidence="1">
    <location>
        <begin position="186"/>
        <end position="339"/>
    </location>
</feature>
<dbReference type="PANTHER" id="PTHR33112:SF12">
    <property type="entry name" value="HETEROKARYON INCOMPATIBILITY DOMAIN-CONTAINING PROTEIN"/>
    <property type="match status" value="1"/>
</dbReference>
<dbReference type="InterPro" id="IPR010730">
    <property type="entry name" value="HET"/>
</dbReference>
<accession>A0AAW0QB51</accession>
<protein>
    <recommendedName>
        <fullName evidence="1">Heterokaryon incompatibility domain-containing protein</fullName>
    </recommendedName>
</protein>
<organism evidence="2 3">
    <name type="scientific">Apiospora kogelbergensis</name>
    <dbReference type="NCBI Taxonomy" id="1337665"/>
    <lineage>
        <taxon>Eukaryota</taxon>
        <taxon>Fungi</taxon>
        <taxon>Dikarya</taxon>
        <taxon>Ascomycota</taxon>
        <taxon>Pezizomycotina</taxon>
        <taxon>Sordariomycetes</taxon>
        <taxon>Xylariomycetidae</taxon>
        <taxon>Amphisphaeriales</taxon>
        <taxon>Apiosporaceae</taxon>
        <taxon>Apiospora</taxon>
    </lineage>
</organism>
<evidence type="ECO:0000259" key="1">
    <source>
        <dbReference type="Pfam" id="PF06985"/>
    </source>
</evidence>
<dbReference type="AlphaFoldDB" id="A0AAW0QB51"/>
<proteinExistence type="predicted"/>
<evidence type="ECO:0000313" key="2">
    <source>
        <dbReference type="EMBL" id="KAK8099902.1"/>
    </source>
</evidence>
<dbReference type="PANTHER" id="PTHR33112">
    <property type="entry name" value="DOMAIN PROTEIN, PUTATIVE-RELATED"/>
    <property type="match status" value="1"/>
</dbReference>
<dbReference type="Pfam" id="PF06985">
    <property type="entry name" value="HET"/>
    <property type="match status" value="1"/>
</dbReference>
<keyword evidence="3" id="KW-1185">Reference proteome</keyword>
<reference evidence="2 3" key="1">
    <citation type="submission" date="2023-01" db="EMBL/GenBank/DDBJ databases">
        <title>Analysis of 21 Apiospora genomes using comparative genomics revels a genus with tremendous synthesis potential of carbohydrate active enzymes and secondary metabolites.</title>
        <authorList>
            <person name="Sorensen T."/>
        </authorList>
    </citation>
    <scope>NUCLEOTIDE SEQUENCE [LARGE SCALE GENOMIC DNA]</scope>
    <source>
        <strain evidence="2 3">CBS 117206</strain>
    </source>
</reference>
<name>A0AAW0QB51_9PEZI</name>
<sequence>MSETNQSITAENLAPPPLGCHVCSKIVQVLNTPFSEESRAVLGKVHDILAHECGHTNWIRHIKYMDDEVSHYERRVLRLYKPAERRNVRLCVYFLGDDGVYTETNTLPFELVLRPDIPNHKGTARILDREWIDFDLIKDWVSRCFQEHGAQCDRSHIQGIRPFYPQWLIDVDRGCVVACPEGAPRFVTLSYTWGRTTHFRTTRTNMDQVRVAGSLLYDSISTQIPQTTHNAIQLTKALGLAWLWVDSLCVVQDDEASFSHQLRNMHRIYATSTLTIIAKDGQDAGYGLRGLRGISAPRSIEQLVVPLAEGETVIMMKPEHKFRAPNTFNYEQRMWTFQEEVFAKRRLTFRDGRVGWQCNCTNWYEHQPYHSEADSLEAKQGYGTSVCGRLHKWTPSLFGLNHIIYFFNRRNLGFDEDVYNAFSGLQMYLNQIFPSGLVMGHPELFFEISLCWGARGNLRRRKVSGAYSGNPARDRLPSWSWMGWQGEISFPQDQEFGSIHAEFGEGFTRAVTKWHALPMADSTTKHPIESMWHQYRKGMPHTVPAGLLREEFKPPLEWAPEPFLSDNRFHPRYMPKELPAHMYIHESKEEQPYSSQWYPVPFGDFNLASEDEKLDSHREFQFLQCLTTRAYLHGSPEKANYFRLGSNTFIQDKNGNRVGGLRVHHEDDRNFLANGPMIELIAVAKGWTTELERCEELEQRELAPKADIREPSQEEEEEYAEHFSEAMKRENSRKFPWKEQWEREKSMKQDCYYVLWIDWERGVAYRRGSGFVIADKWEELAELDEVEVTLG</sequence>
<dbReference type="Proteomes" id="UP001392437">
    <property type="component" value="Unassembled WGS sequence"/>
</dbReference>
<gene>
    <name evidence="2" type="ORF">PG999_010276</name>
</gene>
<dbReference type="EMBL" id="JAQQWP010000009">
    <property type="protein sequence ID" value="KAK8099902.1"/>
    <property type="molecule type" value="Genomic_DNA"/>
</dbReference>